<reference evidence="1 2" key="1">
    <citation type="journal article" date="2017" name="Antonie Van Leeuwenhoek">
        <title>Rhizobium rhizosphaerae sp. nov., a novel species isolated from rice rhizosphere.</title>
        <authorList>
            <person name="Zhao J.J."/>
            <person name="Zhang J."/>
            <person name="Zhang R.J."/>
            <person name="Zhang C.W."/>
            <person name="Yin H.Q."/>
            <person name="Zhang X.X."/>
        </authorList>
    </citation>
    <scope>NUCLEOTIDE SEQUENCE [LARGE SCALE GENOMIC DNA]</scope>
    <source>
        <strain evidence="1 2">KMM 241</strain>
    </source>
</reference>
<evidence type="ECO:0000313" key="2">
    <source>
        <dbReference type="Proteomes" id="UP000006263"/>
    </source>
</evidence>
<organism evidence="1 2">
    <name type="scientific">Paraglaciecola mesophila KMM 241</name>
    <dbReference type="NCBI Taxonomy" id="1128912"/>
    <lineage>
        <taxon>Bacteria</taxon>
        <taxon>Pseudomonadati</taxon>
        <taxon>Pseudomonadota</taxon>
        <taxon>Gammaproteobacteria</taxon>
        <taxon>Alteromonadales</taxon>
        <taxon>Alteromonadaceae</taxon>
        <taxon>Paraglaciecola</taxon>
    </lineage>
</organism>
<proteinExistence type="predicted"/>
<dbReference type="EMBL" id="BAEP01000030">
    <property type="protein sequence ID" value="GAC23821.1"/>
    <property type="molecule type" value="Genomic_DNA"/>
</dbReference>
<dbReference type="AlphaFoldDB" id="K6YIM6"/>
<name>K6YIM6_9ALTE</name>
<evidence type="ECO:0000313" key="1">
    <source>
        <dbReference type="EMBL" id="GAC23821.1"/>
    </source>
</evidence>
<gene>
    <name evidence="1" type="ORF">GMES_1525</name>
</gene>
<accession>K6YIM6</accession>
<protein>
    <submittedName>
        <fullName evidence="1">Uncharacterized protein</fullName>
    </submittedName>
</protein>
<sequence length="43" mass="4791">MVYIEQNKISPVVAQSLLLYGIAQAQRVFTEKNLVGKIVLSID</sequence>
<comment type="caution">
    <text evidence="1">The sequence shown here is derived from an EMBL/GenBank/DDBJ whole genome shotgun (WGS) entry which is preliminary data.</text>
</comment>
<dbReference type="eggNOG" id="COG0604">
    <property type="taxonomic scope" value="Bacteria"/>
</dbReference>
<dbReference type="Proteomes" id="UP000006263">
    <property type="component" value="Unassembled WGS sequence"/>
</dbReference>